<dbReference type="EMBL" id="CM042052">
    <property type="protein sequence ID" value="KAI3720408.1"/>
    <property type="molecule type" value="Genomic_DNA"/>
</dbReference>
<gene>
    <name evidence="1" type="ORF">L6452_21324</name>
</gene>
<accession>A0ACB9BFS3</accession>
<proteinExistence type="predicted"/>
<reference evidence="1 2" key="2">
    <citation type="journal article" date="2022" name="Mol. Ecol. Resour.">
        <title>The genomes of chicory, endive, great burdock and yacon provide insights into Asteraceae paleo-polyploidization history and plant inulin production.</title>
        <authorList>
            <person name="Fan W."/>
            <person name="Wang S."/>
            <person name="Wang H."/>
            <person name="Wang A."/>
            <person name="Jiang F."/>
            <person name="Liu H."/>
            <person name="Zhao H."/>
            <person name="Xu D."/>
            <person name="Zhang Y."/>
        </authorList>
    </citation>
    <scope>NUCLEOTIDE SEQUENCE [LARGE SCALE GENOMIC DNA]</scope>
    <source>
        <strain evidence="2">cv. Niubang</strain>
    </source>
</reference>
<evidence type="ECO:0000313" key="1">
    <source>
        <dbReference type="EMBL" id="KAI3720408.1"/>
    </source>
</evidence>
<dbReference type="Proteomes" id="UP001055879">
    <property type="component" value="Linkage Group LG06"/>
</dbReference>
<reference evidence="2" key="1">
    <citation type="journal article" date="2022" name="Mol. Ecol. Resour.">
        <title>The genomes of chicory, endive, great burdock and yacon provide insights into Asteraceae palaeo-polyploidization history and plant inulin production.</title>
        <authorList>
            <person name="Fan W."/>
            <person name="Wang S."/>
            <person name="Wang H."/>
            <person name="Wang A."/>
            <person name="Jiang F."/>
            <person name="Liu H."/>
            <person name="Zhao H."/>
            <person name="Xu D."/>
            <person name="Zhang Y."/>
        </authorList>
    </citation>
    <scope>NUCLEOTIDE SEQUENCE [LARGE SCALE GENOMIC DNA]</scope>
    <source>
        <strain evidence="2">cv. Niubang</strain>
    </source>
</reference>
<evidence type="ECO:0000313" key="2">
    <source>
        <dbReference type="Proteomes" id="UP001055879"/>
    </source>
</evidence>
<protein>
    <submittedName>
        <fullName evidence="1">Uncharacterized protein</fullName>
    </submittedName>
</protein>
<comment type="caution">
    <text evidence="1">The sequence shown here is derived from an EMBL/GenBank/DDBJ whole genome shotgun (WGS) entry which is preliminary data.</text>
</comment>
<organism evidence="1 2">
    <name type="scientific">Arctium lappa</name>
    <name type="common">Greater burdock</name>
    <name type="synonym">Lappa major</name>
    <dbReference type="NCBI Taxonomy" id="4217"/>
    <lineage>
        <taxon>Eukaryota</taxon>
        <taxon>Viridiplantae</taxon>
        <taxon>Streptophyta</taxon>
        <taxon>Embryophyta</taxon>
        <taxon>Tracheophyta</taxon>
        <taxon>Spermatophyta</taxon>
        <taxon>Magnoliopsida</taxon>
        <taxon>eudicotyledons</taxon>
        <taxon>Gunneridae</taxon>
        <taxon>Pentapetalae</taxon>
        <taxon>asterids</taxon>
        <taxon>campanulids</taxon>
        <taxon>Asterales</taxon>
        <taxon>Asteraceae</taxon>
        <taxon>Carduoideae</taxon>
        <taxon>Cardueae</taxon>
        <taxon>Arctiinae</taxon>
        <taxon>Arctium</taxon>
    </lineage>
</organism>
<sequence>MHDGQVVPDRASFPKRSWDQTSSKVVSVCDCPMVPNGAHEAKSFNPSVKGIEAALYLLKHQGLVSFSDRDSILERVDFVGRTDQEDVHMNVEAALADLIGEPAKKLHTARS</sequence>
<keyword evidence="2" id="KW-1185">Reference proteome</keyword>
<name>A0ACB9BFS3_ARCLA</name>